<evidence type="ECO:0000313" key="3">
    <source>
        <dbReference type="Proteomes" id="UP000052019"/>
    </source>
</evidence>
<dbReference type="InterPro" id="IPR011050">
    <property type="entry name" value="Pectin_lyase_fold/virulence"/>
</dbReference>
<reference evidence="2 4" key="2">
    <citation type="submission" date="2016-10" db="EMBL/GenBank/DDBJ databases">
        <authorList>
            <person name="Varghese N."/>
            <person name="Submissions S."/>
        </authorList>
    </citation>
    <scope>NUCLEOTIDE SEQUENCE [LARGE SCALE GENOMIC DNA]</scope>
    <source>
        <strain evidence="2 4">BS3111</strain>
    </source>
</reference>
<dbReference type="Gene3D" id="2.160.20.10">
    <property type="entry name" value="Single-stranded right-handed beta-helix, Pectin lyase-like"/>
    <property type="match status" value="1"/>
</dbReference>
<evidence type="ECO:0000313" key="4">
    <source>
        <dbReference type="Proteomes" id="UP000183126"/>
    </source>
</evidence>
<sequence length="570" mass="60134">MPYDTLNPVPSTDPRDLYDTAAITDKYVNGDQPFVADRLGKQRRTWMGMEEDFKNAQEGRATQFDQFLAGSAFVWLGDYGAGITFTSRSQYTVRNGYAYRLADSTTLPYTTTGNWALEQTKFSLMNSDDILRQELSQPSGAGMSGFSEAEAYPPGTVGLALKSAARKTVKSFGAVGDGTTDDTAAVLAAIADAGENGVVVFDRNSEFLVSGGVVVQLTGQQWIGEGGQRSARLKKGSNGDLVRMGNLSSISDLTLNNNGDNFTGRGIYIPSGFSQNLTRVRSVRSKGPSLEFAQDAGGGCNVVAFEGDTIDQLTVGGIRIAGDTGPHPRLFNGIWLSGGILDLSGPGAGNGCSFSNFYIRNIKTIGPAVGGTALCHFANGRVASINDTTVLSGSDITMASVAFSGAVILDNMQAFKAEACTFGAGITETSTSRFNSYSDQVKTFAPTWSQSTSPQPSIGNGSLTGKYCRQGYLVKFEMTLTVGSTTTFGNSTSAWSFSLPISGTQNSPQDFIAGQCFDISAGTEFLVNGQIGAGSNTLTLSKNGSGVRDSFPFAWAAGDTIKISITYMAV</sequence>
<dbReference type="InterPro" id="IPR012334">
    <property type="entry name" value="Pectin_lyas_fold"/>
</dbReference>
<dbReference type="PATRIC" id="fig|200450.4.peg.4169"/>
<name>A0A0R2ZSR3_9PSED</name>
<gene>
    <name evidence="2" type="ORF">SAMN04490205_4654</name>
    <name evidence="1" type="ORF">TU79_10665</name>
</gene>
<dbReference type="Proteomes" id="UP000183126">
    <property type="component" value="Chromosome I"/>
</dbReference>
<keyword evidence="4" id="KW-1185">Reference proteome</keyword>
<dbReference type="EMBL" id="JYLK01000006">
    <property type="protein sequence ID" value="KRP60302.1"/>
    <property type="molecule type" value="Genomic_DNA"/>
</dbReference>
<reference evidence="1 3" key="1">
    <citation type="submission" date="2015-02" db="EMBL/GenBank/DDBJ databases">
        <title>Two Pseudomonas sp. nov. isolated from raw milk.</title>
        <authorList>
            <person name="Wenning M."/>
            <person name="von Neubeck M."/>
            <person name="Huptas C."/>
            <person name="Scherer S."/>
        </authorList>
    </citation>
    <scope>NUCLEOTIDE SEQUENCE [LARGE SCALE GENOMIC DNA]</scope>
    <source>
        <strain evidence="1 3">DSM 14937</strain>
    </source>
</reference>
<dbReference type="OrthoDB" id="7033777at2"/>
<dbReference type="AlphaFoldDB" id="A0A0R2ZSR3"/>
<dbReference type="SUPFAM" id="SSF51126">
    <property type="entry name" value="Pectin lyase-like"/>
    <property type="match status" value="1"/>
</dbReference>
<protein>
    <submittedName>
        <fullName evidence="1">Uncharacterized protein</fullName>
    </submittedName>
</protein>
<proteinExistence type="predicted"/>
<evidence type="ECO:0000313" key="2">
    <source>
        <dbReference type="EMBL" id="SDT07199.1"/>
    </source>
</evidence>
<dbReference type="Proteomes" id="UP000052019">
    <property type="component" value="Unassembled WGS sequence"/>
</dbReference>
<dbReference type="EMBL" id="LT629760">
    <property type="protein sequence ID" value="SDT07199.1"/>
    <property type="molecule type" value="Genomic_DNA"/>
</dbReference>
<evidence type="ECO:0000313" key="1">
    <source>
        <dbReference type="EMBL" id="KRP60302.1"/>
    </source>
</evidence>
<dbReference type="RefSeq" id="WP_057007953.1">
    <property type="nucleotide sequence ID" value="NZ_JYLK01000006.1"/>
</dbReference>
<organism evidence="1 3">
    <name type="scientific">Pseudomonas trivialis</name>
    <dbReference type="NCBI Taxonomy" id="200450"/>
    <lineage>
        <taxon>Bacteria</taxon>
        <taxon>Pseudomonadati</taxon>
        <taxon>Pseudomonadota</taxon>
        <taxon>Gammaproteobacteria</taxon>
        <taxon>Pseudomonadales</taxon>
        <taxon>Pseudomonadaceae</taxon>
        <taxon>Pseudomonas</taxon>
    </lineage>
</organism>
<accession>A0A0R2ZSR3</accession>